<evidence type="ECO:0000256" key="1">
    <source>
        <dbReference type="ARBA" id="ARBA00004245"/>
    </source>
</evidence>
<dbReference type="InterPro" id="IPR027417">
    <property type="entry name" value="P-loop_NTPase"/>
</dbReference>
<dbReference type="SMART" id="SM00129">
    <property type="entry name" value="KISc"/>
    <property type="match status" value="1"/>
</dbReference>
<dbReference type="PROSITE" id="PS50067">
    <property type="entry name" value="KINESIN_MOTOR_2"/>
    <property type="match status" value="1"/>
</dbReference>
<dbReference type="InterPro" id="IPR047149">
    <property type="entry name" value="KIF11-like"/>
</dbReference>
<dbReference type="PROSITE" id="PS00411">
    <property type="entry name" value="KINESIN_MOTOR_1"/>
    <property type="match status" value="1"/>
</dbReference>
<evidence type="ECO:0000256" key="4">
    <source>
        <dbReference type="ARBA" id="ARBA00022741"/>
    </source>
</evidence>
<dbReference type="Proteomes" id="UP001530293">
    <property type="component" value="Unassembled WGS sequence"/>
</dbReference>
<dbReference type="PANTHER" id="PTHR47970">
    <property type="entry name" value="KINESIN-LIKE PROTEIN KIF11"/>
    <property type="match status" value="1"/>
</dbReference>
<dbReference type="PANTHER" id="PTHR47970:SF12">
    <property type="entry name" value="KINESIN FAMILY MEMBER 11"/>
    <property type="match status" value="1"/>
</dbReference>
<dbReference type="InterPro" id="IPR036961">
    <property type="entry name" value="Kinesin_motor_dom_sf"/>
</dbReference>
<keyword evidence="14" id="KW-1185">Reference proteome</keyword>
<dbReference type="InterPro" id="IPR019821">
    <property type="entry name" value="Kinesin_motor_CS"/>
</dbReference>
<name>A0ABD3ME60_9STRA</name>
<dbReference type="GO" id="GO:0007051">
    <property type="term" value="P:spindle organization"/>
    <property type="evidence" value="ECO:0007669"/>
    <property type="project" value="UniProtKB-ARBA"/>
</dbReference>
<evidence type="ECO:0000256" key="3">
    <source>
        <dbReference type="ARBA" id="ARBA00022701"/>
    </source>
</evidence>
<evidence type="ECO:0000256" key="11">
    <source>
        <dbReference type="SAM" id="MobiDB-lite"/>
    </source>
</evidence>
<comment type="subcellular location">
    <subcellularLocation>
        <location evidence="1">Cytoplasm</location>
        <location evidence="1">Cytoskeleton</location>
    </subcellularLocation>
</comment>
<evidence type="ECO:0000256" key="10">
    <source>
        <dbReference type="SAM" id="Coils"/>
    </source>
</evidence>
<evidence type="ECO:0000313" key="14">
    <source>
        <dbReference type="Proteomes" id="UP001530293"/>
    </source>
</evidence>
<evidence type="ECO:0000256" key="7">
    <source>
        <dbReference type="ARBA" id="ARBA00023212"/>
    </source>
</evidence>
<keyword evidence="5 9" id="KW-0067">ATP-binding</keyword>
<dbReference type="PRINTS" id="PR00380">
    <property type="entry name" value="KINESINHEAVY"/>
</dbReference>
<evidence type="ECO:0000256" key="6">
    <source>
        <dbReference type="ARBA" id="ARBA00023175"/>
    </source>
</evidence>
<comment type="caution">
    <text evidence="13">The sequence shown here is derived from an EMBL/GenBank/DDBJ whole genome shotgun (WGS) entry which is preliminary data.</text>
</comment>
<dbReference type="GO" id="GO:0003774">
    <property type="term" value="F:cytoskeletal motor activity"/>
    <property type="evidence" value="ECO:0007669"/>
    <property type="project" value="UniProtKB-UniRule"/>
</dbReference>
<evidence type="ECO:0000256" key="2">
    <source>
        <dbReference type="ARBA" id="ARBA00022490"/>
    </source>
</evidence>
<proteinExistence type="inferred from homology"/>
<comment type="similarity">
    <text evidence="8">Belongs to the TRAFAC class myosin-kinesin ATPase superfamily. Kinesin family. KIN-5/BimC subfamily.</text>
</comment>
<evidence type="ECO:0000256" key="8">
    <source>
        <dbReference type="ARBA" id="ARBA00034704"/>
    </source>
</evidence>
<dbReference type="EMBL" id="JALLBG020000161">
    <property type="protein sequence ID" value="KAL3761066.1"/>
    <property type="molecule type" value="Genomic_DNA"/>
</dbReference>
<feature type="coiled-coil region" evidence="10">
    <location>
        <begin position="423"/>
        <end position="492"/>
    </location>
</feature>
<sequence>MADIRPGSGGSSSGGNSMGYSPPQPIGSSEGSAIQVVVRLRPINDAEKKHGTLPVITGKTQERSVTVIKGKGRKQLKSCYTFDNVFTAFSTQEEVFEATVKPVIIEVMRGFESTVFAYGQTGTGKTHTMEGSLASPELYGVIPRSAQAIFEHLKQPQYKEQVVTCSYLEIYNEELRDLLAEQNNGAKLDIMEGKDGTFCRGLTERQVHSASDVLNLMQKAQHSRMIGETRMNKSSSRSHCLFTIQVHGKISLLDGDGDMEFIGKLHLVDLAGSECAKSAGNDKSCPDAVARERERMNINRSLLTLGRVITILKEKSLNKNANARIPYRDSKLTRVLQEALGGRCKTVVIATISPSITAIEESISTLNYAHSANGIVNNPVSSSLIAFGDNMPAMGNNADSKAPPTVESWQEMEMRLQYMQTQVDEAQAALARKHLQMQEVQERAEKATADLLESQQQLYAANKEIKMLKGVVEVETEKRKLTEKELNETQIQLKKTEFILKATQETELALTSEAQSLISSLEGIVVERNDLHALVVLQRDQERDRRQAAKQFQEAALVVLSNIASSFNSISTTIEESQLSATTIATQNHEAGRHSVSETQQLILDIANNVSCVTDALKSQLVGEVGVVSIVEATSSDILDCVQTAKDDFFQGEEVSNGSCESMRRRLDECSKHLDERSSAIQTSTSQALQSFESKVSETRNAITHLVMKMKNSLSNLSQAKAGKSKALDYLLGQWRDQSLTHSKSVFDQTKSNLTSLTTFVDEFKNDMANHNEIDVALEAQRSFIDNEVSAHAESIDLQGSMLSVHRRALVEAHETQIDLRNQIMQSIISGVQAIVTSEIDKLASAQMNHFQVLDKGSADLAITNDQITQSAKAVLENIQSTNQLVSDNASAVRSSDWKAVETMQSTQTALKEVMKTSKTHHELAASFASKSLATVSEMEQLDAANSEVVNCAERDEKVCAASLINNVLKPTSAAMNESLKSSLDAIAFVNKTCVPNVTADLDGIAENRKAISSQMKKMFDTVNCQVSDMAGSISSIATTQSTAAENLKNEILSKSNSYSSEAVPRFLAELDSGKEQLVSTVANLANVSAQSISEGRAKGSIVQQSVHRFSHGQLHCTVPVDPAPQKKECIFNHELSSTPDEETLLKGINFDDAQPEDSAVCLPDDSSSQGSPDDENVCRKSAASMTSSSLPSPLSRKSSASLSTSSLPSPRLKYRDTNSNQWDMHSGPAKLSKHKRPAVNASAVGRKNNCPSGLPSPSKRIKR</sequence>
<feature type="compositionally biased region" description="Gly residues" evidence="11">
    <location>
        <begin position="7"/>
        <end position="17"/>
    </location>
</feature>
<keyword evidence="3" id="KW-0493">Microtubule</keyword>
<dbReference type="GO" id="GO:0005524">
    <property type="term" value="F:ATP binding"/>
    <property type="evidence" value="ECO:0007669"/>
    <property type="project" value="UniProtKB-UniRule"/>
</dbReference>
<feature type="domain" description="Kinesin motor" evidence="12">
    <location>
        <begin position="33"/>
        <end position="375"/>
    </location>
</feature>
<organism evidence="13 14">
    <name type="scientific">Discostella pseudostelligera</name>
    <dbReference type="NCBI Taxonomy" id="259834"/>
    <lineage>
        <taxon>Eukaryota</taxon>
        <taxon>Sar</taxon>
        <taxon>Stramenopiles</taxon>
        <taxon>Ochrophyta</taxon>
        <taxon>Bacillariophyta</taxon>
        <taxon>Coscinodiscophyceae</taxon>
        <taxon>Thalassiosirophycidae</taxon>
        <taxon>Stephanodiscales</taxon>
        <taxon>Stephanodiscaceae</taxon>
        <taxon>Discostella</taxon>
    </lineage>
</organism>
<keyword evidence="10" id="KW-0175">Coiled coil</keyword>
<dbReference type="InterPro" id="IPR001752">
    <property type="entry name" value="Kinesin_motor_dom"/>
</dbReference>
<keyword evidence="7" id="KW-0206">Cytoskeleton</keyword>
<dbReference type="FunFam" id="3.40.850.10:FF:000019">
    <property type="entry name" value="Kinesin-like protein KIN-5D"/>
    <property type="match status" value="1"/>
</dbReference>
<evidence type="ECO:0000256" key="9">
    <source>
        <dbReference type="PROSITE-ProRule" id="PRU00283"/>
    </source>
</evidence>
<dbReference type="SUPFAM" id="SSF52540">
    <property type="entry name" value="P-loop containing nucleoside triphosphate hydrolases"/>
    <property type="match status" value="1"/>
</dbReference>
<feature type="binding site" evidence="9">
    <location>
        <begin position="119"/>
        <end position="126"/>
    </location>
    <ligand>
        <name>ATP</name>
        <dbReference type="ChEBI" id="CHEBI:30616"/>
    </ligand>
</feature>
<gene>
    <name evidence="13" type="ORF">ACHAWU_005203</name>
</gene>
<dbReference type="Gene3D" id="3.40.850.10">
    <property type="entry name" value="Kinesin motor domain"/>
    <property type="match status" value="1"/>
</dbReference>
<dbReference type="Pfam" id="PF00225">
    <property type="entry name" value="Kinesin"/>
    <property type="match status" value="1"/>
</dbReference>
<feature type="region of interest" description="Disordered" evidence="11">
    <location>
        <begin position="1"/>
        <end position="27"/>
    </location>
</feature>
<protein>
    <recommendedName>
        <fullName evidence="12">Kinesin motor domain-containing protein</fullName>
    </recommendedName>
</protein>
<reference evidence="13 14" key="1">
    <citation type="submission" date="2024-10" db="EMBL/GenBank/DDBJ databases">
        <title>Updated reference genomes for cyclostephanoid diatoms.</title>
        <authorList>
            <person name="Roberts W.R."/>
            <person name="Alverson A.J."/>
        </authorList>
    </citation>
    <scope>NUCLEOTIDE SEQUENCE [LARGE SCALE GENOMIC DNA]</scope>
    <source>
        <strain evidence="13 14">AJA232-27</strain>
    </source>
</reference>
<dbReference type="AlphaFoldDB" id="A0ABD3ME60"/>
<feature type="region of interest" description="Disordered" evidence="11">
    <location>
        <begin position="1156"/>
        <end position="1264"/>
    </location>
</feature>
<feature type="compositionally biased region" description="Low complexity" evidence="11">
    <location>
        <begin position="1180"/>
        <end position="1212"/>
    </location>
</feature>
<accession>A0ABD3ME60</accession>
<keyword evidence="4 9" id="KW-0547">Nucleotide-binding</keyword>
<dbReference type="GO" id="GO:0005874">
    <property type="term" value="C:microtubule"/>
    <property type="evidence" value="ECO:0007669"/>
    <property type="project" value="UniProtKB-KW"/>
</dbReference>
<evidence type="ECO:0000313" key="13">
    <source>
        <dbReference type="EMBL" id="KAL3761066.1"/>
    </source>
</evidence>
<keyword evidence="6 9" id="KW-0505">Motor protein</keyword>
<evidence type="ECO:0000259" key="12">
    <source>
        <dbReference type="PROSITE" id="PS50067"/>
    </source>
</evidence>
<keyword evidence="2" id="KW-0963">Cytoplasm</keyword>
<evidence type="ECO:0000256" key="5">
    <source>
        <dbReference type="ARBA" id="ARBA00022840"/>
    </source>
</evidence>